<dbReference type="Gene3D" id="3.10.180.10">
    <property type="entry name" value="2,3-Dihydroxybiphenyl 1,2-Dioxygenase, domain 1"/>
    <property type="match status" value="1"/>
</dbReference>
<accession>A0ABW6S278</accession>
<feature type="region of interest" description="Disordered" evidence="1">
    <location>
        <begin position="1"/>
        <end position="41"/>
    </location>
</feature>
<keyword evidence="3" id="KW-1185">Reference proteome</keyword>
<name>A0ABW6S278_9NOCA</name>
<protein>
    <submittedName>
        <fullName evidence="2">Uncharacterized protein</fullName>
    </submittedName>
</protein>
<evidence type="ECO:0000313" key="3">
    <source>
        <dbReference type="Proteomes" id="UP001601992"/>
    </source>
</evidence>
<dbReference type="Proteomes" id="UP001601992">
    <property type="component" value="Unassembled WGS sequence"/>
</dbReference>
<sequence>MTSASTGLLRGRPPVQSQWQATTVSPAAELDTSPHSFPSSPTPRPFYQDLLGFPWSDTIGDFFVFLRCDRNHHAANFMQSTKYTDVHHIAYETRGLTHRKTLLDHLAANNYSLEWGALNPALLDH</sequence>
<dbReference type="SUPFAM" id="SSF54593">
    <property type="entry name" value="Glyoxalase/Bleomycin resistance protein/Dihydroxybiphenyl dioxygenase"/>
    <property type="match status" value="1"/>
</dbReference>
<dbReference type="RefSeq" id="WP_387404034.1">
    <property type="nucleotide sequence ID" value="NZ_JBIAQY010000004.1"/>
</dbReference>
<feature type="compositionally biased region" description="Polar residues" evidence="1">
    <location>
        <begin position="15"/>
        <end position="25"/>
    </location>
</feature>
<evidence type="ECO:0000313" key="2">
    <source>
        <dbReference type="EMBL" id="MFF3569254.1"/>
    </source>
</evidence>
<reference evidence="2 3" key="1">
    <citation type="submission" date="2024-10" db="EMBL/GenBank/DDBJ databases">
        <title>The Natural Products Discovery Center: Release of the First 8490 Sequenced Strains for Exploring Actinobacteria Biosynthetic Diversity.</title>
        <authorList>
            <person name="Kalkreuter E."/>
            <person name="Kautsar S.A."/>
            <person name="Yang D."/>
            <person name="Bader C.D."/>
            <person name="Teijaro C.N."/>
            <person name="Fluegel L."/>
            <person name="Davis C.M."/>
            <person name="Simpson J.R."/>
            <person name="Lauterbach L."/>
            <person name="Steele A.D."/>
            <person name="Gui C."/>
            <person name="Meng S."/>
            <person name="Li G."/>
            <person name="Viehrig K."/>
            <person name="Ye F."/>
            <person name="Su P."/>
            <person name="Kiefer A.F."/>
            <person name="Nichols A."/>
            <person name="Cepeda A.J."/>
            <person name="Yan W."/>
            <person name="Fan B."/>
            <person name="Jiang Y."/>
            <person name="Adhikari A."/>
            <person name="Zheng C.-J."/>
            <person name="Schuster L."/>
            <person name="Cowan T.M."/>
            <person name="Smanski M.J."/>
            <person name="Chevrette M.G."/>
            <person name="De Carvalho L.P.S."/>
            <person name="Shen B."/>
        </authorList>
    </citation>
    <scope>NUCLEOTIDE SEQUENCE [LARGE SCALE GENOMIC DNA]</scope>
    <source>
        <strain evidence="2 3">NPDC002593</strain>
    </source>
</reference>
<dbReference type="InterPro" id="IPR029068">
    <property type="entry name" value="Glyas_Bleomycin-R_OHBP_Dase"/>
</dbReference>
<dbReference type="EMBL" id="JBIAQY010000004">
    <property type="protein sequence ID" value="MFF3569254.1"/>
    <property type="molecule type" value="Genomic_DNA"/>
</dbReference>
<proteinExistence type="predicted"/>
<organism evidence="2 3">
    <name type="scientific">Nocardia jiangxiensis</name>
    <dbReference type="NCBI Taxonomy" id="282685"/>
    <lineage>
        <taxon>Bacteria</taxon>
        <taxon>Bacillati</taxon>
        <taxon>Actinomycetota</taxon>
        <taxon>Actinomycetes</taxon>
        <taxon>Mycobacteriales</taxon>
        <taxon>Nocardiaceae</taxon>
        <taxon>Nocardia</taxon>
    </lineage>
</organism>
<evidence type="ECO:0000256" key="1">
    <source>
        <dbReference type="SAM" id="MobiDB-lite"/>
    </source>
</evidence>
<gene>
    <name evidence="2" type="ORF">ACFYXQ_15900</name>
</gene>
<comment type="caution">
    <text evidence="2">The sequence shown here is derived from an EMBL/GenBank/DDBJ whole genome shotgun (WGS) entry which is preliminary data.</text>
</comment>